<dbReference type="EMBL" id="QNQU01000010">
    <property type="protein sequence ID" value="RBQ06685.1"/>
    <property type="molecule type" value="Genomic_DNA"/>
</dbReference>
<keyword evidence="3" id="KW-1185">Reference proteome</keyword>
<keyword evidence="1" id="KW-0732">Signal</keyword>
<evidence type="ECO:0000313" key="3">
    <source>
        <dbReference type="Proteomes" id="UP000252081"/>
    </source>
</evidence>
<evidence type="ECO:0000313" key="2">
    <source>
        <dbReference type="EMBL" id="RBQ06685.1"/>
    </source>
</evidence>
<dbReference type="Proteomes" id="UP000252081">
    <property type="component" value="Unassembled WGS sequence"/>
</dbReference>
<protein>
    <submittedName>
        <fullName evidence="2">Uncharacterized protein</fullName>
    </submittedName>
</protein>
<dbReference type="PROSITE" id="PS51257">
    <property type="entry name" value="PROKAR_LIPOPROTEIN"/>
    <property type="match status" value="1"/>
</dbReference>
<dbReference type="OrthoDB" id="753577at2"/>
<evidence type="ECO:0000256" key="1">
    <source>
        <dbReference type="SAM" id="SignalP"/>
    </source>
</evidence>
<feature type="chain" id="PRO_5016850349" evidence="1">
    <location>
        <begin position="22"/>
        <end position="248"/>
    </location>
</feature>
<reference evidence="2 3" key="1">
    <citation type="submission" date="2018-07" db="EMBL/GenBank/DDBJ databases">
        <title>A draft genome of a endophytic bacteria, a new species of Pedobacter.</title>
        <authorList>
            <person name="Zhang Z.D."/>
            <person name="Chen Z.J."/>
        </authorList>
    </citation>
    <scope>NUCLEOTIDE SEQUENCE [LARGE SCALE GENOMIC DNA]</scope>
    <source>
        <strain evidence="2 3">RS10</strain>
    </source>
</reference>
<gene>
    <name evidence="2" type="ORF">DRW42_12940</name>
</gene>
<sequence>MKTLKLMLSVVMLMATLAACKKDKNDPNDPNNPENIQKVTKTDLLPYFIVAERKTGDQKLAIMTFTEDGDGLKVNLHRQGYLRSITAALSDNVLSFDLDGTGNYTYRYTLEKNASGQITLKSYLYSDKTNAAQGFEYAVLANSTSVQNYENADFKTGNLLFRFSAAKTIDWDIRERQIGTKYYPPPINQTLPVTGIAPEVSIPYYALSAGSFKANSDFIGAMVPNWKNVNSPVMVIERSNIIYQTNKQ</sequence>
<proteinExistence type="predicted"/>
<comment type="caution">
    <text evidence="2">The sequence shown here is derived from an EMBL/GenBank/DDBJ whole genome shotgun (WGS) entry which is preliminary data.</text>
</comment>
<accession>A0A366KYG3</accession>
<organism evidence="2 3">
    <name type="scientific">Pedobacter miscanthi</name>
    <dbReference type="NCBI Taxonomy" id="2259170"/>
    <lineage>
        <taxon>Bacteria</taxon>
        <taxon>Pseudomonadati</taxon>
        <taxon>Bacteroidota</taxon>
        <taxon>Sphingobacteriia</taxon>
        <taxon>Sphingobacteriales</taxon>
        <taxon>Sphingobacteriaceae</taxon>
        <taxon>Pedobacter</taxon>
    </lineage>
</organism>
<name>A0A366KYG3_9SPHI</name>
<dbReference type="AlphaFoldDB" id="A0A366KYG3"/>
<feature type="signal peptide" evidence="1">
    <location>
        <begin position="1"/>
        <end position="21"/>
    </location>
</feature>
<dbReference type="RefSeq" id="WP_113949248.1">
    <property type="nucleotide sequence ID" value="NZ_QNQU01000010.1"/>
</dbReference>